<dbReference type="SUPFAM" id="SSF55729">
    <property type="entry name" value="Acyl-CoA N-acyltransferases (Nat)"/>
    <property type="match status" value="1"/>
</dbReference>
<sequence length="124" mass="13067">MSSELTDTTGAAVGVEHDEQGQSYVVTADGGHVAGHAYYLPGPEAETERIFHHTVVDGAFGGRGLSKVLVAEALADSREKGLTVVPICALFVKKLKETGDDYQAEGGRFRNATGADFDIVKTEG</sequence>
<dbReference type="AlphaFoldDB" id="A0A2A3Z9D0"/>
<dbReference type="InterPro" id="IPR031165">
    <property type="entry name" value="GNAT_YJDJ"/>
</dbReference>
<accession>A0A2A3Z9D0</accession>
<feature type="domain" description="N-acetyltransferase" evidence="1">
    <location>
        <begin position="16"/>
        <end position="107"/>
    </location>
</feature>
<dbReference type="RefSeq" id="WP_096161425.1">
    <property type="nucleotide sequence ID" value="NZ_FXZG01000015.1"/>
</dbReference>
<reference evidence="2 4" key="1">
    <citation type="journal article" date="2017" name="Elife">
        <title>Extensive horizontal gene transfer in cheese-associated bacteria.</title>
        <authorList>
            <person name="Bonham K.S."/>
            <person name="Wolfe B.E."/>
            <person name="Dutton R.J."/>
        </authorList>
    </citation>
    <scope>NUCLEOTIDE SEQUENCE [LARGE SCALE GENOMIC DNA]</scope>
    <source>
        <strain evidence="2 4">947_7</strain>
    </source>
</reference>
<reference evidence="5" key="2">
    <citation type="submission" date="2017-03" db="EMBL/GenBank/DDBJ databases">
        <authorList>
            <person name="Monnet C."/>
        </authorList>
    </citation>
    <scope>NUCLEOTIDE SEQUENCE [LARGE SCALE GENOMIC DNA]</scope>
    <source>
        <strain evidence="5">CNRZ 920</strain>
    </source>
</reference>
<keyword evidence="2" id="KW-0808">Transferase</keyword>
<name>A0A2A3Z9D0_BREAU</name>
<organism evidence="2 4">
    <name type="scientific">Brevibacterium aurantiacum</name>
    <dbReference type="NCBI Taxonomy" id="273384"/>
    <lineage>
        <taxon>Bacteria</taxon>
        <taxon>Bacillati</taxon>
        <taxon>Actinomycetota</taxon>
        <taxon>Actinomycetes</taxon>
        <taxon>Micrococcales</taxon>
        <taxon>Brevibacteriaceae</taxon>
        <taxon>Brevibacterium</taxon>
    </lineage>
</organism>
<dbReference type="EMBL" id="FXZG01000015">
    <property type="protein sequence ID" value="SMX91075.1"/>
    <property type="molecule type" value="Genomic_DNA"/>
</dbReference>
<evidence type="ECO:0000313" key="2">
    <source>
        <dbReference type="EMBL" id="PCC48186.1"/>
    </source>
</evidence>
<evidence type="ECO:0000259" key="1">
    <source>
        <dbReference type="PROSITE" id="PS51729"/>
    </source>
</evidence>
<proteinExistence type="predicted"/>
<dbReference type="GO" id="GO:0016740">
    <property type="term" value="F:transferase activity"/>
    <property type="evidence" value="ECO:0007669"/>
    <property type="project" value="UniProtKB-KW"/>
</dbReference>
<dbReference type="PROSITE" id="PS51729">
    <property type="entry name" value="GNAT_YJDJ"/>
    <property type="match status" value="1"/>
</dbReference>
<evidence type="ECO:0000313" key="3">
    <source>
        <dbReference type="EMBL" id="SMX91075.1"/>
    </source>
</evidence>
<dbReference type="InterPro" id="IPR016181">
    <property type="entry name" value="Acyl_CoA_acyltransferase"/>
</dbReference>
<dbReference type="Proteomes" id="UP000217564">
    <property type="component" value="Unassembled WGS sequence"/>
</dbReference>
<dbReference type="Proteomes" id="UP000234289">
    <property type="component" value="Unassembled WGS sequence"/>
</dbReference>
<evidence type="ECO:0000313" key="5">
    <source>
        <dbReference type="Proteomes" id="UP000234289"/>
    </source>
</evidence>
<reference evidence="3" key="3">
    <citation type="submission" date="2017-03" db="EMBL/GenBank/DDBJ databases">
        <authorList>
            <person name="Afonso C.L."/>
            <person name="Miller P.J."/>
            <person name="Scott M.A."/>
            <person name="Spackman E."/>
            <person name="Goraichik I."/>
            <person name="Dimitrov K.M."/>
            <person name="Suarez D.L."/>
            <person name="Swayne D.E."/>
        </authorList>
    </citation>
    <scope>NUCLEOTIDE SEQUENCE [LARGE SCALE GENOMIC DNA]</scope>
    <source>
        <strain evidence="3">CNRZ 920</strain>
    </source>
</reference>
<dbReference type="Gene3D" id="3.40.630.30">
    <property type="match status" value="1"/>
</dbReference>
<dbReference type="EMBL" id="NRGP01000002">
    <property type="protein sequence ID" value="PCC48186.1"/>
    <property type="molecule type" value="Genomic_DNA"/>
</dbReference>
<evidence type="ECO:0000313" key="4">
    <source>
        <dbReference type="Proteomes" id="UP000217564"/>
    </source>
</evidence>
<dbReference type="CDD" id="cd04301">
    <property type="entry name" value="NAT_SF"/>
    <property type="match status" value="1"/>
</dbReference>
<protein>
    <submittedName>
        <fullName evidence="2">N-acetyltransferase</fullName>
    </submittedName>
</protein>
<dbReference type="Pfam" id="PF14542">
    <property type="entry name" value="Acetyltransf_CG"/>
    <property type="match status" value="1"/>
</dbReference>
<accession>A0A2H1JU64</accession>
<gene>
    <name evidence="3" type="ORF">BAUR920_02484</name>
    <name evidence="2" type="ORF">CIK64_00315</name>
</gene>